<dbReference type="PROSITE" id="PS50405">
    <property type="entry name" value="GST_CTER"/>
    <property type="match status" value="1"/>
</dbReference>
<evidence type="ECO:0000313" key="4">
    <source>
        <dbReference type="Proteomes" id="UP000549617"/>
    </source>
</evidence>
<dbReference type="InterPro" id="IPR004045">
    <property type="entry name" value="Glutathione_S-Trfase_N"/>
</dbReference>
<dbReference type="Gene3D" id="3.40.30.10">
    <property type="entry name" value="Glutaredoxin"/>
    <property type="match status" value="1"/>
</dbReference>
<dbReference type="SUPFAM" id="SSF52833">
    <property type="entry name" value="Thioredoxin-like"/>
    <property type="match status" value="1"/>
</dbReference>
<dbReference type="SUPFAM" id="SSF47616">
    <property type="entry name" value="GST C-terminal domain-like"/>
    <property type="match status" value="1"/>
</dbReference>
<dbReference type="SFLD" id="SFLDS00019">
    <property type="entry name" value="Glutathione_Transferase_(cytos"/>
    <property type="match status" value="1"/>
</dbReference>
<dbReference type="GO" id="GO:0004364">
    <property type="term" value="F:glutathione transferase activity"/>
    <property type="evidence" value="ECO:0007669"/>
    <property type="project" value="UniProtKB-EC"/>
</dbReference>
<evidence type="ECO:0000313" key="3">
    <source>
        <dbReference type="EMBL" id="MBB5684486.1"/>
    </source>
</evidence>
<dbReference type="PANTHER" id="PTHR44051:SF8">
    <property type="entry name" value="GLUTATHIONE S-TRANSFERASE GSTA"/>
    <property type="match status" value="1"/>
</dbReference>
<dbReference type="EC" id="2.5.1.18" evidence="3"/>
<dbReference type="InterPro" id="IPR040079">
    <property type="entry name" value="Glutathione_S-Trfase"/>
</dbReference>
<evidence type="ECO:0000259" key="1">
    <source>
        <dbReference type="PROSITE" id="PS50404"/>
    </source>
</evidence>
<keyword evidence="3" id="KW-0808">Transferase</keyword>
<dbReference type="InterPro" id="IPR036249">
    <property type="entry name" value="Thioredoxin-like_sf"/>
</dbReference>
<comment type="caution">
    <text evidence="3">The sequence shown here is derived from an EMBL/GenBank/DDBJ whole genome shotgun (WGS) entry which is preliminary data.</text>
</comment>
<dbReference type="Pfam" id="PF02798">
    <property type="entry name" value="GST_N"/>
    <property type="match status" value="1"/>
</dbReference>
<dbReference type="PROSITE" id="PS50404">
    <property type="entry name" value="GST_NTER"/>
    <property type="match status" value="1"/>
</dbReference>
<dbReference type="FunFam" id="3.40.30.10:FF:000331">
    <property type="entry name" value="Glutathione S-transferase"/>
    <property type="match status" value="1"/>
</dbReference>
<dbReference type="Proteomes" id="UP000549617">
    <property type="component" value="Unassembled WGS sequence"/>
</dbReference>
<gene>
    <name evidence="3" type="ORF">FHS49_000477</name>
</gene>
<organism evidence="3 4">
    <name type="scientific">Sphingobium boeckii</name>
    <dbReference type="NCBI Taxonomy" id="1082345"/>
    <lineage>
        <taxon>Bacteria</taxon>
        <taxon>Pseudomonadati</taxon>
        <taxon>Pseudomonadota</taxon>
        <taxon>Alphaproteobacteria</taxon>
        <taxon>Sphingomonadales</taxon>
        <taxon>Sphingomonadaceae</taxon>
        <taxon>Sphingobium</taxon>
    </lineage>
</organism>
<sequence>MAGAPEITAFTWVPPFAQGLVRDTRARWAFEEVGLDYDVRLLDLGEHKSAAHRALQPFGQIPTYAHGDTEIFESGAIVLHIAGLKPGLLPGDPAGDARATAWLISALNSVEPMIFDLVLADLFDKDEAYAPLFRPKAIERLRARLADLSNALGDKRWLDGDVFTAGDLIMVSVLRGLRHTDLVAEHDNLAAYLARGESRPAFQKALADHMAVFEGVKPPAWYSEGESK</sequence>
<reference evidence="3 4" key="1">
    <citation type="submission" date="2020-08" db="EMBL/GenBank/DDBJ databases">
        <title>Genomic Encyclopedia of Type Strains, Phase IV (KMG-IV): sequencing the most valuable type-strain genomes for metagenomic binning, comparative biology and taxonomic classification.</title>
        <authorList>
            <person name="Goeker M."/>
        </authorList>
    </citation>
    <scope>NUCLEOTIDE SEQUENCE [LARGE SCALE GENOMIC DNA]</scope>
    <source>
        <strain evidence="3 4">DSM 25079</strain>
    </source>
</reference>
<dbReference type="EMBL" id="JACIJC010000001">
    <property type="protein sequence ID" value="MBB5684486.1"/>
    <property type="molecule type" value="Genomic_DNA"/>
</dbReference>
<proteinExistence type="predicted"/>
<dbReference type="InterPro" id="IPR036282">
    <property type="entry name" value="Glutathione-S-Trfase_C_sf"/>
</dbReference>
<dbReference type="RefSeq" id="WP_184014848.1">
    <property type="nucleotide sequence ID" value="NZ_JACIJC010000001.1"/>
</dbReference>
<feature type="domain" description="GST N-terminal" evidence="1">
    <location>
        <begin position="25"/>
        <end position="89"/>
    </location>
</feature>
<protein>
    <submittedName>
        <fullName evidence="3">Glutathione S-transferase</fullName>
        <ecNumber evidence="3">2.5.1.18</ecNumber>
    </submittedName>
</protein>
<keyword evidence="4" id="KW-1185">Reference proteome</keyword>
<dbReference type="Pfam" id="PF13410">
    <property type="entry name" value="GST_C_2"/>
    <property type="match status" value="1"/>
</dbReference>
<dbReference type="CDD" id="cd03207">
    <property type="entry name" value="GST_C_8"/>
    <property type="match status" value="1"/>
</dbReference>
<dbReference type="InterPro" id="IPR010987">
    <property type="entry name" value="Glutathione-S-Trfase_C-like"/>
</dbReference>
<evidence type="ECO:0000259" key="2">
    <source>
        <dbReference type="PROSITE" id="PS50405"/>
    </source>
</evidence>
<dbReference type="CDD" id="cd03046">
    <property type="entry name" value="GST_N_GTT1_like"/>
    <property type="match status" value="1"/>
</dbReference>
<name>A0A7W9EEA8_9SPHN</name>
<dbReference type="Gene3D" id="1.20.1050.10">
    <property type="match status" value="1"/>
</dbReference>
<feature type="domain" description="GST C-terminal" evidence="2">
    <location>
        <begin position="92"/>
        <end position="219"/>
    </location>
</feature>
<dbReference type="PANTHER" id="PTHR44051">
    <property type="entry name" value="GLUTATHIONE S-TRANSFERASE-RELATED"/>
    <property type="match status" value="1"/>
</dbReference>
<dbReference type="SFLD" id="SFLDG00358">
    <property type="entry name" value="Main_(cytGST)"/>
    <property type="match status" value="1"/>
</dbReference>
<dbReference type="AlphaFoldDB" id="A0A7W9EEA8"/>
<accession>A0A7W9EEA8</accession>